<protein>
    <recommendedName>
        <fullName evidence="4">Glutathione peroxidase</fullName>
    </recommendedName>
</protein>
<dbReference type="InterPro" id="IPR000889">
    <property type="entry name" value="Glutathione_peroxidase"/>
</dbReference>
<dbReference type="RefSeq" id="XP_064854834.1">
    <property type="nucleotide sequence ID" value="XM_064998762.1"/>
</dbReference>
<name>A0AAV5QSN6_9ASCO</name>
<dbReference type="AlphaFoldDB" id="A0AAV5QSN6"/>
<keyword evidence="2 4" id="KW-0575">Peroxidase</keyword>
<comment type="caution">
    <text evidence="6">The sequence shown here is derived from an EMBL/GenBank/DDBJ whole genome shotgun (WGS) entry which is preliminary data.</text>
</comment>
<evidence type="ECO:0000256" key="1">
    <source>
        <dbReference type="ARBA" id="ARBA00006926"/>
    </source>
</evidence>
<evidence type="ECO:0000313" key="6">
    <source>
        <dbReference type="EMBL" id="GMM37838.1"/>
    </source>
</evidence>
<accession>A0AAV5QSN6</accession>
<dbReference type="InterPro" id="IPR036249">
    <property type="entry name" value="Thioredoxin-like_sf"/>
</dbReference>
<feature type="compositionally biased region" description="Low complexity" evidence="5">
    <location>
        <begin position="119"/>
        <end position="137"/>
    </location>
</feature>
<organism evidence="6 7">
    <name type="scientific">Saccharomycopsis crataegensis</name>
    <dbReference type="NCBI Taxonomy" id="43959"/>
    <lineage>
        <taxon>Eukaryota</taxon>
        <taxon>Fungi</taxon>
        <taxon>Dikarya</taxon>
        <taxon>Ascomycota</taxon>
        <taxon>Saccharomycotina</taxon>
        <taxon>Saccharomycetes</taxon>
        <taxon>Saccharomycopsidaceae</taxon>
        <taxon>Saccharomycopsis</taxon>
    </lineage>
</organism>
<dbReference type="SUPFAM" id="SSF52833">
    <property type="entry name" value="Thioredoxin-like"/>
    <property type="match status" value="1"/>
</dbReference>
<dbReference type="PANTHER" id="PTHR11592">
    <property type="entry name" value="GLUTATHIONE PEROXIDASE"/>
    <property type="match status" value="1"/>
</dbReference>
<evidence type="ECO:0000256" key="5">
    <source>
        <dbReference type="SAM" id="MobiDB-lite"/>
    </source>
</evidence>
<sequence>MTSIYSCTSDTDNLFNDEMSWTQETTDSFIDDDLEFYGSINKRSSMCYFTRPAILRVSVNSFEDLSDIEDGRVPETFFQKTKSQEDAYNHFNFESFPNNAHYLHPNVEISSTNQHQNVHSPPGSISDRSSSIGSSASESHDFNIPCVSTVTTSSDSQSCLSACKSRESKSQSTSLKSAKSLWRSIPRITSNFVANNIIAPPPPPTDKLFDEYYSVRATTNKHNQHNPYINTSARLSSEASEISIPSELLKAHEGDFYSLSASLYDTTPFEFTQLQGKVVLIVNISTSYGLSHQLRKYSKLYKRFNPKKFQILAFMSSEFLQEPSRNHPENEKSLYRAPHPIMATVNVNGSNCHPVFKFLKTSKAPAWINKFNVNNGNYGVGEDGCFSKRLLWNYEKFLIDSNGTVVRRFHPLVGTHAIEKYIKELI</sequence>
<dbReference type="EMBL" id="BTFZ01000012">
    <property type="protein sequence ID" value="GMM37838.1"/>
    <property type="molecule type" value="Genomic_DNA"/>
</dbReference>
<keyword evidence="3 4" id="KW-0560">Oxidoreductase</keyword>
<evidence type="ECO:0000256" key="2">
    <source>
        <dbReference type="ARBA" id="ARBA00022559"/>
    </source>
</evidence>
<gene>
    <name evidence="6" type="ORF">DASC09_051630</name>
</gene>
<evidence type="ECO:0000313" key="7">
    <source>
        <dbReference type="Proteomes" id="UP001360560"/>
    </source>
</evidence>
<dbReference type="PANTHER" id="PTHR11592:SF78">
    <property type="entry name" value="GLUTATHIONE PEROXIDASE"/>
    <property type="match status" value="1"/>
</dbReference>
<comment type="similarity">
    <text evidence="1 4">Belongs to the glutathione peroxidase family.</text>
</comment>
<dbReference type="Pfam" id="PF00255">
    <property type="entry name" value="GSHPx"/>
    <property type="match status" value="1"/>
</dbReference>
<reference evidence="6 7" key="1">
    <citation type="journal article" date="2023" name="Elife">
        <title>Identification of key yeast species and microbe-microbe interactions impacting larval growth of Drosophila in the wild.</title>
        <authorList>
            <person name="Mure A."/>
            <person name="Sugiura Y."/>
            <person name="Maeda R."/>
            <person name="Honda K."/>
            <person name="Sakurai N."/>
            <person name="Takahashi Y."/>
            <person name="Watada M."/>
            <person name="Katoh T."/>
            <person name="Gotoh A."/>
            <person name="Gotoh Y."/>
            <person name="Taniguchi I."/>
            <person name="Nakamura K."/>
            <person name="Hayashi T."/>
            <person name="Katayama T."/>
            <person name="Uemura T."/>
            <person name="Hattori Y."/>
        </authorList>
    </citation>
    <scope>NUCLEOTIDE SEQUENCE [LARGE SCALE GENOMIC DNA]</scope>
    <source>
        <strain evidence="6 7">SC-9</strain>
    </source>
</reference>
<dbReference type="PRINTS" id="PR01011">
    <property type="entry name" value="GLUTPROXDASE"/>
</dbReference>
<dbReference type="GO" id="GO:0034599">
    <property type="term" value="P:cellular response to oxidative stress"/>
    <property type="evidence" value="ECO:0007669"/>
    <property type="project" value="TreeGrafter"/>
</dbReference>
<dbReference type="Proteomes" id="UP001360560">
    <property type="component" value="Unassembled WGS sequence"/>
</dbReference>
<dbReference type="PROSITE" id="PS51355">
    <property type="entry name" value="GLUTATHIONE_PEROXID_3"/>
    <property type="match status" value="1"/>
</dbReference>
<feature type="region of interest" description="Disordered" evidence="5">
    <location>
        <begin position="113"/>
        <end position="139"/>
    </location>
</feature>
<dbReference type="GO" id="GO:0004601">
    <property type="term" value="F:peroxidase activity"/>
    <property type="evidence" value="ECO:0007669"/>
    <property type="project" value="UniProtKB-KW"/>
</dbReference>
<dbReference type="GeneID" id="90075813"/>
<dbReference type="Gene3D" id="3.40.30.10">
    <property type="entry name" value="Glutaredoxin"/>
    <property type="match status" value="1"/>
</dbReference>
<proteinExistence type="inferred from homology"/>
<evidence type="ECO:0000256" key="3">
    <source>
        <dbReference type="ARBA" id="ARBA00023002"/>
    </source>
</evidence>
<keyword evidence="7" id="KW-1185">Reference proteome</keyword>
<evidence type="ECO:0000256" key="4">
    <source>
        <dbReference type="RuleBase" id="RU000499"/>
    </source>
</evidence>